<proteinExistence type="predicted"/>
<dbReference type="PANTHER" id="PTHR31639">
    <property type="entry name" value="F-BOX PROTEIN-LIKE"/>
    <property type="match status" value="1"/>
</dbReference>
<feature type="domain" description="F-box" evidence="1">
    <location>
        <begin position="29"/>
        <end position="79"/>
    </location>
</feature>
<dbReference type="InterPro" id="IPR032675">
    <property type="entry name" value="LRR_dom_sf"/>
</dbReference>
<dbReference type="Gene3D" id="1.20.1280.50">
    <property type="match status" value="2"/>
</dbReference>
<evidence type="ECO:0000313" key="2">
    <source>
        <dbReference type="EMBL" id="KAF5316386.1"/>
    </source>
</evidence>
<comment type="caution">
    <text evidence="2">The sequence shown here is derived from an EMBL/GenBank/DDBJ whole genome shotgun (WGS) entry which is preliminary data.</text>
</comment>
<dbReference type="SUPFAM" id="SSF81383">
    <property type="entry name" value="F-box domain"/>
    <property type="match status" value="2"/>
</dbReference>
<accession>A0A8H5B489</accession>
<dbReference type="Pfam" id="PF12937">
    <property type="entry name" value="F-box-like"/>
    <property type="match status" value="1"/>
</dbReference>
<dbReference type="Proteomes" id="UP000567179">
    <property type="component" value="Unassembled WGS sequence"/>
</dbReference>
<dbReference type="InterPro" id="IPR001810">
    <property type="entry name" value="F-box_dom"/>
</dbReference>
<evidence type="ECO:0000259" key="1">
    <source>
        <dbReference type="Pfam" id="PF12937"/>
    </source>
</evidence>
<evidence type="ECO:0000313" key="3">
    <source>
        <dbReference type="Proteomes" id="UP000567179"/>
    </source>
</evidence>
<keyword evidence="3" id="KW-1185">Reference proteome</keyword>
<dbReference type="Gene3D" id="3.80.10.10">
    <property type="entry name" value="Ribonuclease Inhibitor"/>
    <property type="match status" value="1"/>
</dbReference>
<dbReference type="OrthoDB" id="2884925at2759"/>
<dbReference type="SUPFAM" id="SSF52047">
    <property type="entry name" value="RNI-like"/>
    <property type="match status" value="1"/>
</dbReference>
<sequence>MSDVIGNESLECRPDIRCLNFHGNQKAPISKLPEEVLLSIFSILRDWAWIPRTVVTRITHVCREWRYIAIGAPLLWTRPLSSYRPEWTTTALQRARMAPIEVDLHFRNHDGVTDISKTLLRHISHTSKLEIYGPCDHLNAAQELIPEDDAKQLKELKIWCSDSRRGGVELMRPFVLSSTTFRHTHQLRHLSLYWVDVDFNSPLFRNLHTLKLSHLSFEAVPTWFKLLEVLRAMPCLEDLALSHVFPRIDSFEPMLSLEPLCLDSLHSLSLKCSTASQLYVVLGFVLFSALRSFNVEWDANDLGPDSTIVFTSIAEAVNAKYIGGKVDSLEVHQHVESSYLKLWASTPGSSLTVAVPANSVEFGDTGVITDFIDALCMHNLNSLKLKVVDEYSHDALLRLVDKMPILEDLTVANVTAFNFVDILGMEPLTPQSEPSPQLCLPKLESITWTDANSSSLLIMSDDVVGNPFHESLERRFGIRCLNLHGNQTAPILKLPEDVLLSIFIMLRDWDWKPRIVVTRITHVCQEWRYIAIGAPLLWTGPLRSYHPEWSAMALRRACMAPINVSLDFLWGRNGVNDLSKALLLHISHTSKLDIYGSCDHLNEAQELVPENEATQLQELKIWCSSLRRDVVGPTRPFVLSSTMFRHAHQLRRLTLDHVDIDFNSPLLRNLTKLDLSHMSFEFVPTWSKLMEVLLAMPLLEVLSLHHVFPQSDAPVSISSLEPFWLDSLHSLSLKCSTASQLYVVLAFVLFSPLLNLNLQWDVDDFGQNQTIIFQAIADSVYAQHLGSKVGSLWVHQVSELGWIKIWGLTHGSGSFSVCFPENSVEIADAHFIETFMDIFCMSNIIIFELKVDHEYDHNDLLRLAGRMPLLEYVTVGNLTAFNFIEVLDMEPLTPHSESSPQICLPKLECITWTSGDFSGYEMWVDEVAVGIFSRRQERGHGVKTLEFDEVENLSPELVGLLKKGVTEVLARNFDT</sequence>
<dbReference type="AlphaFoldDB" id="A0A8H5B489"/>
<dbReference type="InterPro" id="IPR036047">
    <property type="entry name" value="F-box-like_dom_sf"/>
</dbReference>
<protein>
    <recommendedName>
        <fullName evidence="1">F-box domain-containing protein</fullName>
    </recommendedName>
</protein>
<dbReference type="PANTHER" id="PTHR31639:SF256">
    <property type="entry name" value="OS07G0242900 PROTEIN"/>
    <property type="match status" value="1"/>
</dbReference>
<dbReference type="EMBL" id="JAACJJ010000042">
    <property type="protein sequence ID" value="KAF5316386.1"/>
    <property type="molecule type" value="Genomic_DNA"/>
</dbReference>
<gene>
    <name evidence="2" type="ORF">D9619_006184</name>
</gene>
<reference evidence="2 3" key="1">
    <citation type="journal article" date="2020" name="ISME J.">
        <title>Uncovering the hidden diversity of litter-decomposition mechanisms in mushroom-forming fungi.</title>
        <authorList>
            <person name="Floudas D."/>
            <person name="Bentzer J."/>
            <person name="Ahren D."/>
            <person name="Johansson T."/>
            <person name="Persson P."/>
            <person name="Tunlid A."/>
        </authorList>
    </citation>
    <scope>NUCLEOTIDE SEQUENCE [LARGE SCALE GENOMIC DNA]</scope>
    <source>
        <strain evidence="2 3">CBS 101986</strain>
    </source>
</reference>
<organism evidence="2 3">
    <name type="scientific">Psilocybe cf. subviscida</name>
    <dbReference type="NCBI Taxonomy" id="2480587"/>
    <lineage>
        <taxon>Eukaryota</taxon>
        <taxon>Fungi</taxon>
        <taxon>Dikarya</taxon>
        <taxon>Basidiomycota</taxon>
        <taxon>Agaricomycotina</taxon>
        <taxon>Agaricomycetes</taxon>
        <taxon>Agaricomycetidae</taxon>
        <taxon>Agaricales</taxon>
        <taxon>Agaricineae</taxon>
        <taxon>Strophariaceae</taxon>
        <taxon>Psilocybe</taxon>
    </lineage>
</organism>
<name>A0A8H5B489_9AGAR</name>